<feature type="chain" id="PRO_5046693331" evidence="1">
    <location>
        <begin position="16"/>
        <end position="43"/>
    </location>
</feature>
<dbReference type="EMBL" id="CAJVQB010001151">
    <property type="protein sequence ID" value="CAG8523021.1"/>
    <property type="molecule type" value="Genomic_DNA"/>
</dbReference>
<organism evidence="2 3">
    <name type="scientific">Gigaspora margarita</name>
    <dbReference type="NCBI Taxonomy" id="4874"/>
    <lineage>
        <taxon>Eukaryota</taxon>
        <taxon>Fungi</taxon>
        <taxon>Fungi incertae sedis</taxon>
        <taxon>Mucoromycota</taxon>
        <taxon>Glomeromycotina</taxon>
        <taxon>Glomeromycetes</taxon>
        <taxon>Diversisporales</taxon>
        <taxon>Gigasporaceae</taxon>
        <taxon>Gigaspora</taxon>
    </lineage>
</organism>
<keyword evidence="1" id="KW-0732">Signal</keyword>
<feature type="signal peptide" evidence="1">
    <location>
        <begin position="1"/>
        <end position="15"/>
    </location>
</feature>
<proteinExistence type="predicted"/>
<accession>A0ABM8W4I8</accession>
<evidence type="ECO:0000256" key="1">
    <source>
        <dbReference type="SAM" id="SignalP"/>
    </source>
</evidence>
<evidence type="ECO:0000313" key="2">
    <source>
        <dbReference type="EMBL" id="CAG8523021.1"/>
    </source>
</evidence>
<keyword evidence="3" id="KW-1185">Reference proteome</keyword>
<gene>
    <name evidence="2" type="ORF">GMARGA_LOCUS3252</name>
</gene>
<protein>
    <submittedName>
        <fullName evidence="2">6146_t:CDS:1</fullName>
    </submittedName>
</protein>
<evidence type="ECO:0000313" key="3">
    <source>
        <dbReference type="Proteomes" id="UP000789901"/>
    </source>
</evidence>
<comment type="caution">
    <text evidence="2">The sequence shown here is derived from an EMBL/GenBank/DDBJ whole genome shotgun (WGS) entry which is preliminary data.</text>
</comment>
<dbReference type="Proteomes" id="UP000789901">
    <property type="component" value="Unassembled WGS sequence"/>
</dbReference>
<reference evidence="2 3" key="1">
    <citation type="submission" date="2021-06" db="EMBL/GenBank/DDBJ databases">
        <authorList>
            <person name="Kallberg Y."/>
            <person name="Tangrot J."/>
            <person name="Rosling A."/>
        </authorList>
    </citation>
    <scope>NUCLEOTIDE SEQUENCE [LARGE SCALE GENOMIC DNA]</scope>
    <source>
        <strain evidence="2 3">120-4 pot B 10/14</strain>
    </source>
</reference>
<name>A0ABM8W4I8_GIGMA</name>
<sequence length="43" mass="5105">MFLILFGSLPFHSFCFIDICCLYSITNAELDISFFYWMNDIVN</sequence>